<dbReference type="WBParaSite" id="SSLN_0001492401-mRNA-1">
    <property type="protein sequence ID" value="SSLN_0001492401-mRNA-1"/>
    <property type="gene ID" value="SSLN_0001492401"/>
</dbReference>
<name>A0A183TD34_SCHSO</name>
<dbReference type="Gene3D" id="2.60.120.260">
    <property type="entry name" value="Galactose-binding domain-like"/>
    <property type="match status" value="1"/>
</dbReference>
<proteinExistence type="predicted"/>
<keyword evidence="4" id="KW-1185">Reference proteome</keyword>
<gene>
    <name evidence="3" type="ORF">SSLN_LOCUS14382</name>
</gene>
<dbReference type="InterPro" id="IPR000421">
    <property type="entry name" value="FA58C"/>
</dbReference>
<dbReference type="AlphaFoldDB" id="A0A183TD34"/>
<feature type="domain" description="F5/8 type C" evidence="2">
    <location>
        <begin position="40"/>
        <end position="117"/>
    </location>
</feature>
<evidence type="ECO:0000256" key="1">
    <source>
        <dbReference type="SAM" id="SignalP"/>
    </source>
</evidence>
<reference evidence="5" key="1">
    <citation type="submission" date="2016-06" db="UniProtKB">
        <authorList>
            <consortium name="WormBaseParasite"/>
        </authorList>
    </citation>
    <scope>IDENTIFICATION</scope>
</reference>
<evidence type="ECO:0000313" key="3">
    <source>
        <dbReference type="EMBL" id="VDM00768.1"/>
    </source>
</evidence>
<accession>A0A183TD34</accession>
<feature type="chain" id="PRO_5043141492" evidence="1">
    <location>
        <begin position="25"/>
        <end position="117"/>
    </location>
</feature>
<dbReference type="EMBL" id="UYSU01038913">
    <property type="protein sequence ID" value="VDM00768.1"/>
    <property type="molecule type" value="Genomic_DNA"/>
</dbReference>
<evidence type="ECO:0000313" key="4">
    <source>
        <dbReference type="Proteomes" id="UP000275846"/>
    </source>
</evidence>
<sequence>MQLSFLFLSIANLLLGLLYRASTAAPTTADVLSSYQRPECDEPLLRESTLPDSAFSATSNSEAMDQPAGEVNLVDGGWCPAGKVGREFSEYIQIDMGALNVIVKIAFGGRSGVGVSH</sequence>
<evidence type="ECO:0000259" key="2">
    <source>
        <dbReference type="PROSITE" id="PS50022"/>
    </source>
</evidence>
<feature type="signal peptide" evidence="1">
    <location>
        <begin position="1"/>
        <end position="24"/>
    </location>
</feature>
<dbReference type="InterPro" id="IPR008979">
    <property type="entry name" value="Galactose-bd-like_sf"/>
</dbReference>
<dbReference type="PROSITE" id="PS50022">
    <property type="entry name" value="FA58C_3"/>
    <property type="match status" value="1"/>
</dbReference>
<organism evidence="5">
    <name type="scientific">Schistocephalus solidus</name>
    <name type="common">Tapeworm</name>
    <dbReference type="NCBI Taxonomy" id="70667"/>
    <lineage>
        <taxon>Eukaryota</taxon>
        <taxon>Metazoa</taxon>
        <taxon>Spiralia</taxon>
        <taxon>Lophotrochozoa</taxon>
        <taxon>Platyhelminthes</taxon>
        <taxon>Cestoda</taxon>
        <taxon>Eucestoda</taxon>
        <taxon>Diphyllobothriidea</taxon>
        <taxon>Diphyllobothriidae</taxon>
        <taxon>Schistocephalus</taxon>
    </lineage>
</organism>
<keyword evidence="1" id="KW-0732">Signal</keyword>
<dbReference type="SUPFAM" id="SSF49785">
    <property type="entry name" value="Galactose-binding domain-like"/>
    <property type="match status" value="1"/>
</dbReference>
<protein>
    <submittedName>
        <fullName evidence="5">F5/8 type C domain-containing protein</fullName>
    </submittedName>
</protein>
<dbReference type="OrthoDB" id="6246657at2759"/>
<evidence type="ECO:0000313" key="5">
    <source>
        <dbReference type="WBParaSite" id="SSLN_0001492401-mRNA-1"/>
    </source>
</evidence>
<dbReference type="Proteomes" id="UP000275846">
    <property type="component" value="Unassembled WGS sequence"/>
</dbReference>
<reference evidence="3 4" key="2">
    <citation type="submission" date="2018-11" db="EMBL/GenBank/DDBJ databases">
        <authorList>
            <consortium name="Pathogen Informatics"/>
        </authorList>
    </citation>
    <scope>NUCLEOTIDE SEQUENCE [LARGE SCALE GENOMIC DNA]</scope>
    <source>
        <strain evidence="3 4">NST_G2</strain>
    </source>
</reference>